<dbReference type="Proteomes" id="UP000298327">
    <property type="component" value="Unassembled WGS sequence"/>
</dbReference>
<protein>
    <submittedName>
        <fullName evidence="2">Uncharacterized protein</fullName>
    </submittedName>
</protein>
<evidence type="ECO:0000313" key="2">
    <source>
        <dbReference type="EMBL" id="TFY71593.1"/>
    </source>
</evidence>
<gene>
    <name evidence="2" type="ORF">EVG20_g1428</name>
</gene>
<sequence length="321" mass="35788">MPAARTYRIILGSTSSAGEMAFYHGDEMSNLDSGEADAEPSAAFRCAVARIMLPLGRPRLTGSSLTILLNHLAYCFPFDSRYRIMISAIVSLCTHFITPATLSSKSPVPRCAQAKPLRHISHIDLRCVLIVHKKADRITEIQYNACGRICFVYNNHGRSSPSTPPPIHSSPAMRAVTSSSRQRSSSHHGWNVIVGGPATRVYAFVIDTERINHWAAIIYEEIHGVKLPAQTTKDGEIAFSASCSMVPTTLPLKIYREFPSIPRLWHRMILLPNCEGYLLVLKDNRSTATRTAQLDPDDVEGIKRKLDLGKQRPKWYHVPQD</sequence>
<comment type="caution">
    <text evidence="2">The sequence shown here is derived from an EMBL/GenBank/DDBJ whole genome shotgun (WGS) entry which is preliminary data.</text>
</comment>
<evidence type="ECO:0000256" key="1">
    <source>
        <dbReference type="SAM" id="MobiDB-lite"/>
    </source>
</evidence>
<name>A0A4Y9ZCM9_9AGAM</name>
<proteinExistence type="predicted"/>
<feature type="region of interest" description="Disordered" evidence="1">
    <location>
        <begin position="161"/>
        <end position="187"/>
    </location>
</feature>
<dbReference type="AlphaFoldDB" id="A0A4Y9ZCM9"/>
<dbReference type="EMBL" id="SEOQ01000045">
    <property type="protein sequence ID" value="TFY71593.1"/>
    <property type="molecule type" value="Genomic_DNA"/>
</dbReference>
<evidence type="ECO:0000313" key="3">
    <source>
        <dbReference type="Proteomes" id="UP000298327"/>
    </source>
</evidence>
<reference evidence="2 3" key="1">
    <citation type="submission" date="2019-02" db="EMBL/GenBank/DDBJ databases">
        <title>Genome sequencing of the rare red list fungi Dentipellis fragilis.</title>
        <authorList>
            <person name="Buettner E."/>
            <person name="Kellner H."/>
        </authorList>
    </citation>
    <scope>NUCLEOTIDE SEQUENCE [LARGE SCALE GENOMIC DNA]</scope>
    <source>
        <strain evidence="2 3">DSM 105465</strain>
    </source>
</reference>
<organism evidence="2 3">
    <name type="scientific">Dentipellis fragilis</name>
    <dbReference type="NCBI Taxonomy" id="205917"/>
    <lineage>
        <taxon>Eukaryota</taxon>
        <taxon>Fungi</taxon>
        <taxon>Dikarya</taxon>
        <taxon>Basidiomycota</taxon>
        <taxon>Agaricomycotina</taxon>
        <taxon>Agaricomycetes</taxon>
        <taxon>Russulales</taxon>
        <taxon>Hericiaceae</taxon>
        <taxon>Dentipellis</taxon>
    </lineage>
</organism>
<accession>A0A4Y9ZCM9</accession>
<keyword evidence="3" id="KW-1185">Reference proteome</keyword>